<dbReference type="Proteomes" id="UP000887013">
    <property type="component" value="Unassembled WGS sequence"/>
</dbReference>
<evidence type="ECO:0000313" key="2">
    <source>
        <dbReference type="EMBL" id="GFT54335.1"/>
    </source>
</evidence>
<dbReference type="AlphaFoldDB" id="A0A8X6P8B2"/>
<protein>
    <submittedName>
        <fullName evidence="2">Uncharacterized protein</fullName>
    </submittedName>
</protein>
<gene>
    <name evidence="2" type="ORF">NPIL_555331</name>
</gene>
<organism evidence="2 3">
    <name type="scientific">Nephila pilipes</name>
    <name type="common">Giant wood spider</name>
    <name type="synonym">Nephila maculata</name>
    <dbReference type="NCBI Taxonomy" id="299642"/>
    <lineage>
        <taxon>Eukaryota</taxon>
        <taxon>Metazoa</taxon>
        <taxon>Ecdysozoa</taxon>
        <taxon>Arthropoda</taxon>
        <taxon>Chelicerata</taxon>
        <taxon>Arachnida</taxon>
        <taxon>Araneae</taxon>
        <taxon>Araneomorphae</taxon>
        <taxon>Entelegynae</taxon>
        <taxon>Araneoidea</taxon>
        <taxon>Nephilidae</taxon>
        <taxon>Nephila</taxon>
    </lineage>
</organism>
<accession>A0A8X6P8B2</accession>
<comment type="caution">
    <text evidence="2">The sequence shown here is derived from an EMBL/GenBank/DDBJ whole genome shotgun (WGS) entry which is preliminary data.</text>
</comment>
<feature type="region of interest" description="Disordered" evidence="1">
    <location>
        <begin position="41"/>
        <end position="68"/>
    </location>
</feature>
<evidence type="ECO:0000256" key="1">
    <source>
        <dbReference type="SAM" id="MobiDB-lite"/>
    </source>
</evidence>
<proteinExistence type="predicted"/>
<name>A0A8X6P8B2_NEPPI</name>
<dbReference type="EMBL" id="BMAW01066290">
    <property type="protein sequence ID" value="GFT54335.1"/>
    <property type="molecule type" value="Genomic_DNA"/>
</dbReference>
<dbReference type="OrthoDB" id="10577933at2759"/>
<feature type="compositionally biased region" description="Polar residues" evidence="1">
    <location>
        <begin position="41"/>
        <end position="52"/>
    </location>
</feature>
<evidence type="ECO:0000313" key="3">
    <source>
        <dbReference type="Proteomes" id="UP000887013"/>
    </source>
</evidence>
<keyword evidence="3" id="KW-1185">Reference proteome</keyword>
<reference evidence="2" key="1">
    <citation type="submission" date="2020-08" db="EMBL/GenBank/DDBJ databases">
        <title>Multicomponent nature underlies the extraordinary mechanical properties of spider dragline silk.</title>
        <authorList>
            <person name="Kono N."/>
            <person name="Nakamura H."/>
            <person name="Mori M."/>
            <person name="Yoshida Y."/>
            <person name="Ohtoshi R."/>
            <person name="Malay A.D."/>
            <person name="Moran D.A.P."/>
            <person name="Tomita M."/>
            <person name="Numata K."/>
            <person name="Arakawa K."/>
        </authorList>
    </citation>
    <scope>NUCLEOTIDE SEQUENCE</scope>
</reference>
<sequence length="102" mass="12177">MRIKLASRKYHTYKKRHSLKQIPKFHKIPLFWNRNQRGISPECFSQSPTKSSPTEHGKTDNSYFPGQQTWLPSGRRTKRLITRALYFEENTVISELAMRVRR</sequence>